<dbReference type="SMART" id="SM00825">
    <property type="entry name" value="PKS_KS"/>
    <property type="match status" value="1"/>
</dbReference>
<dbReference type="GO" id="GO:0006633">
    <property type="term" value="P:fatty acid biosynthetic process"/>
    <property type="evidence" value="ECO:0007669"/>
    <property type="project" value="UniProtKB-UniRule"/>
</dbReference>
<evidence type="ECO:0000256" key="13">
    <source>
        <dbReference type="RuleBase" id="RU003694"/>
    </source>
</evidence>
<dbReference type="GO" id="GO:0005829">
    <property type="term" value="C:cytosol"/>
    <property type="evidence" value="ECO:0007669"/>
    <property type="project" value="TreeGrafter"/>
</dbReference>
<keyword evidence="6 11" id="KW-0808">Transferase</keyword>
<comment type="similarity">
    <text evidence="2 11 13">Belongs to the thiolase-like superfamily. Beta-ketoacyl-ACP synthases family.</text>
</comment>
<dbReference type="Gene3D" id="3.40.47.10">
    <property type="match status" value="1"/>
</dbReference>
<dbReference type="InterPro" id="IPR017568">
    <property type="entry name" value="3-oxoacyl-ACP_synth-2"/>
</dbReference>
<dbReference type="PIRSF" id="PIRSF000447">
    <property type="entry name" value="KAS_II"/>
    <property type="match status" value="1"/>
</dbReference>
<feature type="domain" description="Ketosynthase family 3 (KS3)" evidence="14">
    <location>
        <begin position="9"/>
        <end position="435"/>
    </location>
</feature>
<evidence type="ECO:0000256" key="6">
    <source>
        <dbReference type="ARBA" id="ARBA00022679"/>
    </source>
</evidence>
<evidence type="ECO:0000256" key="9">
    <source>
        <dbReference type="ARBA" id="ARBA00023160"/>
    </source>
</evidence>
<keyword evidence="7" id="KW-0276">Fatty acid metabolism</keyword>
<evidence type="ECO:0000256" key="10">
    <source>
        <dbReference type="ARBA" id="ARBA00023315"/>
    </source>
</evidence>
<feature type="active site" description="For beta-ketoacyl synthase activity" evidence="12">
    <location>
        <position position="188"/>
    </location>
</feature>
<evidence type="ECO:0000256" key="1">
    <source>
        <dbReference type="ARBA" id="ARBA00005194"/>
    </source>
</evidence>
<dbReference type="InterPro" id="IPR000794">
    <property type="entry name" value="Beta-ketoacyl_synthase"/>
</dbReference>
<dbReference type="GO" id="GO:0004315">
    <property type="term" value="F:3-oxoacyl-[acyl-carrier-protein] synthase activity"/>
    <property type="evidence" value="ECO:0007669"/>
    <property type="project" value="UniProtKB-UniRule"/>
</dbReference>
<evidence type="ECO:0000256" key="3">
    <source>
        <dbReference type="ARBA" id="ARBA00012356"/>
    </source>
</evidence>
<evidence type="ECO:0000256" key="4">
    <source>
        <dbReference type="ARBA" id="ARBA00014657"/>
    </source>
</evidence>
<dbReference type="PROSITE" id="PS52004">
    <property type="entry name" value="KS3_2"/>
    <property type="match status" value="1"/>
</dbReference>
<dbReference type="InterPro" id="IPR014031">
    <property type="entry name" value="Ketoacyl_synth_C"/>
</dbReference>
<proteinExistence type="inferred from homology"/>
<comment type="function">
    <text evidence="11">Involved in the type II fatty acid elongation cycle. Catalyzes the elongation of a wide range of acyl-ACP by the addition of two carbons from malonyl-ACP to an acyl acceptor. Can efficiently catalyze the conversion of palmitoleoyl-ACP (cis-hexadec-9-enoyl-ACP) to cis-vaccenoyl-ACP (cis-octadec-11-enoyl-ACP), an essential step in the thermal regulation of fatty acid composition.</text>
</comment>
<evidence type="ECO:0000256" key="2">
    <source>
        <dbReference type="ARBA" id="ARBA00008467"/>
    </source>
</evidence>
<evidence type="ECO:0000256" key="7">
    <source>
        <dbReference type="ARBA" id="ARBA00022832"/>
    </source>
</evidence>
<evidence type="ECO:0000256" key="5">
    <source>
        <dbReference type="ARBA" id="ARBA00022516"/>
    </source>
</evidence>
<keyword evidence="5 11" id="KW-0444">Lipid biosynthesis</keyword>
<dbReference type="InterPro" id="IPR018201">
    <property type="entry name" value="Ketoacyl_synth_AS"/>
</dbReference>
<dbReference type="NCBIfam" id="TIGR03150">
    <property type="entry name" value="fabF"/>
    <property type="match status" value="1"/>
</dbReference>
<gene>
    <name evidence="15" type="primary">fabF</name>
    <name evidence="15" type="ORF">ENW48_09465</name>
</gene>
<dbReference type="Pfam" id="PF00109">
    <property type="entry name" value="ketoacyl-synt"/>
    <property type="match status" value="1"/>
</dbReference>
<reference evidence="15" key="1">
    <citation type="journal article" date="2020" name="mSystems">
        <title>Genome- and Community-Level Interaction Insights into Carbon Utilization and Element Cycling Functions of Hydrothermarchaeota in Hydrothermal Sediment.</title>
        <authorList>
            <person name="Zhou Z."/>
            <person name="Liu Y."/>
            <person name="Xu W."/>
            <person name="Pan J."/>
            <person name="Luo Z.H."/>
            <person name="Li M."/>
        </authorList>
    </citation>
    <scope>NUCLEOTIDE SEQUENCE [LARGE SCALE GENOMIC DNA]</scope>
    <source>
        <strain evidence="15">SpSt-853</strain>
    </source>
</reference>
<evidence type="ECO:0000256" key="8">
    <source>
        <dbReference type="ARBA" id="ARBA00023098"/>
    </source>
</evidence>
<evidence type="ECO:0000259" key="14">
    <source>
        <dbReference type="PROSITE" id="PS52004"/>
    </source>
</evidence>
<dbReference type="NCBIfam" id="NF005589">
    <property type="entry name" value="PRK07314.1"/>
    <property type="match status" value="1"/>
</dbReference>
<dbReference type="PANTHER" id="PTHR11712">
    <property type="entry name" value="POLYKETIDE SYNTHASE-RELATED"/>
    <property type="match status" value="1"/>
</dbReference>
<keyword evidence="8" id="KW-0443">Lipid metabolism</keyword>
<accession>A0A7C5AMM9</accession>
<dbReference type="AlphaFoldDB" id="A0A7C5AMM9"/>
<dbReference type="InterPro" id="IPR016039">
    <property type="entry name" value="Thiolase-like"/>
</dbReference>
<protein>
    <recommendedName>
        <fullName evidence="4 11">3-oxoacyl-[acyl-carrier-protein] synthase 2</fullName>
        <ecNumber evidence="3 11">2.3.1.179</ecNumber>
    </recommendedName>
</protein>
<evidence type="ECO:0000256" key="11">
    <source>
        <dbReference type="PIRNR" id="PIRNR000447"/>
    </source>
</evidence>
<keyword evidence="9 11" id="KW-0275">Fatty acid biosynthesis</keyword>
<dbReference type="PROSITE" id="PS00606">
    <property type="entry name" value="KS3_1"/>
    <property type="match status" value="1"/>
</dbReference>
<sequence length="438" mass="47211">MSVNKTKGLRRVVVTGVGMITSMGLDAPTVWRKLLAGQSGIRHLRHVDQEFVTRYRAPEDFPLIAGEVTDFDLKEILQARKKNLTKEDLKQVKYTDRFTQFALAASLEAIQDSGLNLEEEDPERCGVIIASGMGGVGSWEESMIRLLEEGVRRVSPFLVPKMIPNLAAGNVSISFKAKGPNIALSTACAAGSHALGMAYRSIQLGEADLMAAGGSEAAVTMLTITGFYRMGALATGYNDNPEAASRPFDINRNGFVMSEGAGIVVLEELDHALARGAKIYAELVGFGMTGDAYHITDPHVEGATRCILMALKDADITPDEIDYVNPHATATPVGDKNEVKALLSIFRDERRRPLVSGTKSMTGHLLGAAGAVEAIFTVLSIKEGIVPPTINLTEVDPECEGLDYVPHQARRADIRYALSNSFGFGGTNASLVFKKLEV</sequence>
<comment type="catalytic activity">
    <reaction evidence="11">
        <text>(9Z)-hexadecenoyl-[ACP] + malonyl-[ACP] + H(+) = 3-oxo-(11Z)-octadecenoyl-[ACP] + holo-[ACP] + CO2</text>
        <dbReference type="Rhea" id="RHEA:55040"/>
        <dbReference type="Rhea" id="RHEA-COMP:9623"/>
        <dbReference type="Rhea" id="RHEA-COMP:9685"/>
        <dbReference type="Rhea" id="RHEA-COMP:10800"/>
        <dbReference type="Rhea" id="RHEA-COMP:14074"/>
        <dbReference type="ChEBI" id="CHEBI:15378"/>
        <dbReference type="ChEBI" id="CHEBI:16526"/>
        <dbReference type="ChEBI" id="CHEBI:64479"/>
        <dbReference type="ChEBI" id="CHEBI:78449"/>
        <dbReference type="ChEBI" id="CHEBI:83989"/>
        <dbReference type="ChEBI" id="CHEBI:138538"/>
        <dbReference type="EC" id="2.3.1.179"/>
    </reaction>
</comment>
<dbReference type="EMBL" id="DTKJ01000063">
    <property type="protein sequence ID" value="HGZ12434.1"/>
    <property type="molecule type" value="Genomic_DNA"/>
</dbReference>
<dbReference type="EC" id="2.3.1.179" evidence="3 11"/>
<keyword evidence="10 11" id="KW-0012">Acyltransferase</keyword>
<dbReference type="PANTHER" id="PTHR11712:SF336">
    <property type="entry name" value="3-OXOACYL-[ACYL-CARRIER-PROTEIN] SYNTHASE, MITOCHONDRIAL"/>
    <property type="match status" value="1"/>
</dbReference>
<dbReference type="InterPro" id="IPR014030">
    <property type="entry name" value="Ketoacyl_synth_N"/>
</dbReference>
<dbReference type="SUPFAM" id="SSF53901">
    <property type="entry name" value="Thiolase-like"/>
    <property type="match status" value="2"/>
</dbReference>
<name>A0A7C5AMM9_9BACT</name>
<comment type="pathway">
    <text evidence="1 11">Lipid metabolism; fatty acid biosynthesis.</text>
</comment>
<comment type="catalytic activity">
    <reaction evidence="11">
        <text>a fatty acyl-[ACP] + malonyl-[ACP] + H(+) = a 3-oxoacyl-[ACP] + holo-[ACP] + CO2</text>
        <dbReference type="Rhea" id="RHEA:22836"/>
        <dbReference type="Rhea" id="RHEA-COMP:9623"/>
        <dbReference type="Rhea" id="RHEA-COMP:9685"/>
        <dbReference type="Rhea" id="RHEA-COMP:9916"/>
        <dbReference type="Rhea" id="RHEA-COMP:14125"/>
        <dbReference type="ChEBI" id="CHEBI:15378"/>
        <dbReference type="ChEBI" id="CHEBI:16526"/>
        <dbReference type="ChEBI" id="CHEBI:64479"/>
        <dbReference type="ChEBI" id="CHEBI:78449"/>
        <dbReference type="ChEBI" id="CHEBI:78776"/>
        <dbReference type="ChEBI" id="CHEBI:138651"/>
    </reaction>
</comment>
<evidence type="ECO:0000313" key="15">
    <source>
        <dbReference type="EMBL" id="HGZ12434.1"/>
    </source>
</evidence>
<organism evidence="15">
    <name type="scientific">Desulfobacca acetoxidans</name>
    <dbReference type="NCBI Taxonomy" id="60893"/>
    <lineage>
        <taxon>Bacteria</taxon>
        <taxon>Pseudomonadati</taxon>
        <taxon>Thermodesulfobacteriota</taxon>
        <taxon>Desulfobaccia</taxon>
        <taxon>Desulfobaccales</taxon>
        <taxon>Desulfobaccaceae</taxon>
        <taxon>Desulfobacca</taxon>
    </lineage>
</organism>
<comment type="caution">
    <text evidence="15">The sequence shown here is derived from an EMBL/GenBank/DDBJ whole genome shotgun (WGS) entry which is preliminary data.</text>
</comment>
<dbReference type="Pfam" id="PF02801">
    <property type="entry name" value="Ketoacyl-synt_C"/>
    <property type="match status" value="1"/>
</dbReference>
<dbReference type="InterPro" id="IPR020841">
    <property type="entry name" value="PKS_Beta-ketoAc_synthase_dom"/>
</dbReference>
<dbReference type="UniPathway" id="UPA00094"/>
<evidence type="ECO:0000256" key="12">
    <source>
        <dbReference type="PIRSR" id="PIRSR000447-1"/>
    </source>
</evidence>
<dbReference type="CDD" id="cd00834">
    <property type="entry name" value="KAS_I_II"/>
    <property type="match status" value="1"/>
</dbReference>
<dbReference type="FunFam" id="3.40.47.10:FF:000009">
    <property type="entry name" value="3-oxoacyl-[acyl-carrier-protein] synthase 2"/>
    <property type="match status" value="1"/>
</dbReference>